<dbReference type="InterPro" id="IPR036424">
    <property type="entry name" value="UPP_synth-like_sf"/>
</dbReference>
<evidence type="ECO:0000313" key="2">
    <source>
        <dbReference type="EMBL" id="MCD7469526.1"/>
    </source>
</evidence>
<organism evidence="2 3">
    <name type="scientific">Datura stramonium</name>
    <name type="common">Jimsonweed</name>
    <name type="synonym">Common thornapple</name>
    <dbReference type="NCBI Taxonomy" id="4076"/>
    <lineage>
        <taxon>Eukaryota</taxon>
        <taxon>Viridiplantae</taxon>
        <taxon>Streptophyta</taxon>
        <taxon>Embryophyta</taxon>
        <taxon>Tracheophyta</taxon>
        <taxon>Spermatophyta</taxon>
        <taxon>Magnoliopsida</taxon>
        <taxon>eudicotyledons</taxon>
        <taxon>Gunneridae</taxon>
        <taxon>Pentapetalae</taxon>
        <taxon>asterids</taxon>
        <taxon>lamiids</taxon>
        <taxon>Solanales</taxon>
        <taxon>Solanaceae</taxon>
        <taxon>Solanoideae</taxon>
        <taxon>Datureae</taxon>
        <taxon>Datura</taxon>
    </lineage>
</organism>
<reference evidence="2 3" key="1">
    <citation type="journal article" date="2021" name="BMC Genomics">
        <title>Datura genome reveals duplications of psychoactive alkaloid biosynthetic genes and high mutation rate following tissue culture.</title>
        <authorList>
            <person name="Rajewski A."/>
            <person name="Carter-House D."/>
            <person name="Stajich J."/>
            <person name="Litt A."/>
        </authorList>
    </citation>
    <scope>NUCLEOTIDE SEQUENCE [LARGE SCALE GENOMIC DNA]</scope>
    <source>
        <strain evidence="2">AR-01</strain>
    </source>
</reference>
<comment type="caution">
    <text evidence="2">The sequence shown here is derived from an EMBL/GenBank/DDBJ whole genome shotgun (WGS) entry which is preliminary data.</text>
</comment>
<evidence type="ECO:0000256" key="1">
    <source>
        <dbReference type="ARBA" id="ARBA00022679"/>
    </source>
</evidence>
<name>A0ABS8TDJ9_DATST</name>
<evidence type="ECO:0000313" key="3">
    <source>
        <dbReference type="Proteomes" id="UP000823775"/>
    </source>
</evidence>
<accession>A0ABS8TDJ9</accession>
<dbReference type="Gene3D" id="3.40.1180.10">
    <property type="entry name" value="Decaprenyl diphosphate synthase-like"/>
    <property type="match status" value="1"/>
</dbReference>
<dbReference type="InterPro" id="IPR001441">
    <property type="entry name" value="UPP_synth-like"/>
</dbReference>
<dbReference type="EMBL" id="JACEIK010001452">
    <property type="protein sequence ID" value="MCD7469526.1"/>
    <property type="molecule type" value="Genomic_DNA"/>
</dbReference>
<dbReference type="Proteomes" id="UP000823775">
    <property type="component" value="Unassembled WGS sequence"/>
</dbReference>
<dbReference type="Pfam" id="PF01255">
    <property type="entry name" value="Prenyltransf"/>
    <property type="match status" value="1"/>
</dbReference>
<protein>
    <submittedName>
        <fullName evidence="2">Dehydrodolichyl diphosphate synthase</fullName>
    </submittedName>
</protein>
<proteinExistence type="predicted"/>
<sequence>MSRVNSSKISARPAYKLKGLRDDDDDLNFQILNPSPTVSAQGEEAKAKGLQVYEGHKLITPKLKEICDVSSWEYKLYSFAFSAENWKRSKEVDFLMQLFEEFFT</sequence>
<keyword evidence="3" id="KW-1185">Reference proteome</keyword>
<dbReference type="SUPFAM" id="SSF64005">
    <property type="entry name" value="Undecaprenyl diphosphate synthase"/>
    <property type="match status" value="1"/>
</dbReference>
<keyword evidence="1" id="KW-0808">Transferase</keyword>
<gene>
    <name evidence="2" type="primary">CPT5_2</name>
    <name evidence="2" type="ORF">HAX54_008630</name>
</gene>